<proteinExistence type="inferred from homology"/>
<dbReference type="Pfam" id="PF03466">
    <property type="entry name" value="LysR_substrate"/>
    <property type="match status" value="1"/>
</dbReference>
<keyword evidence="4" id="KW-0804">Transcription</keyword>
<dbReference type="GO" id="GO:0006355">
    <property type="term" value="P:regulation of DNA-templated transcription"/>
    <property type="evidence" value="ECO:0007669"/>
    <property type="project" value="TreeGrafter"/>
</dbReference>
<dbReference type="PANTHER" id="PTHR30126:SF40">
    <property type="entry name" value="HTH-TYPE TRANSCRIPTIONAL REGULATOR GLTR"/>
    <property type="match status" value="1"/>
</dbReference>
<evidence type="ECO:0000256" key="2">
    <source>
        <dbReference type="ARBA" id="ARBA00023015"/>
    </source>
</evidence>
<accession>A0A0M7C2Y2</accession>
<evidence type="ECO:0000256" key="4">
    <source>
        <dbReference type="ARBA" id="ARBA00023163"/>
    </source>
</evidence>
<evidence type="ECO:0000256" key="3">
    <source>
        <dbReference type="ARBA" id="ARBA00023125"/>
    </source>
</evidence>
<evidence type="ECO:0000256" key="1">
    <source>
        <dbReference type="ARBA" id="ARBA00009437"/>
    </source>
</evidence>
<dbReference type="GO" id="GO:0000976">
    <property type="term" value="F:transcription cis-regulatory region binding"/>
    <property type="evidence" value="ECO:0007669"/>
    <property type="project" value="TreeGrafter"/>
</dbReference>
<evidence type="ECO:0000259" key="5">
    <source>
        <dbReference type="Pfam" id="PF03466"/>
    </source>
</evidence>
<evidence type="ECO:0000313" key="6">
    <source>
        <dbReference type="EMBL" id="CUI32642.1"/>
    </source>
</evidence>
<gene>
    <name evidence="6" type="primary">cysL_1</name>
    <name evidence="6" type="ORF">ERS370011_00151</name>
</gene>
<keyword evidence="3" id="KW-0238">DNA-binding</keyword>
<protein>
    <submittedName>
        <fullName evidence="6">CysJI operon transcriptional activator</fullName>
    </submittedName>
</protein>
<sequence>MEKGSAGNAVIATSMSVGSYSLPPLISAFHRKHPDGLITVQISNPQAALDATRIGGCDFAVILLAPTQDLGGLMAIPLWEDDLLLVCAPSSQWTRGGPQDVDLQAVPFISTPKNLARRELEDMQLRKYGLETRHVVMELGHPEAAKHAVREDIGLSFMLACSVRDDIRRGDLVALEWPGMSMKIPTYLVHREDKRFSAYQSGLVQFLLESSGR</sequence>
<dbReference type="SUPFAM" id="SSF53850">
    <property type="entry name" value="Periplasmic binding protein-like II"/>
    <property type="match status" value="1"/>
</dbReference>
<comment type="similarity">
    <text evidence="1">Belongs to the LysR transcriptional regulatory family.</text>
</comment>
<dbReference type="AlphaFoldDB" id="A0A0M7C2Y2"/>
<dbReference type="Proteomes" id="UP000053096">
    <property type="component" value="Unassembled WGS sequence"/>
</dbReference>
<dbReference type="PANTHER" id="PTHR30126">
    <property type="entry name" value="HTH-TYPE TRANSCRIPTIONAL REGULATOR"/>
    <property type="match status" value="1"/>
</dbReference>
<feature type="domain" description="LysR substrate-binding" evidence="5">
    <location>
        <begin position="4"/>
        <end position="210"/>
    </location>
</feature>
<reference evidence="6 7" key="1">
    <citation type="submission" date="2015-09" db="EMBL/GenBank/DDBJ databases">
        <authorList>
            <person name="Jackson K.R."/>
            <person name="Lunt B.L."/>
            <person name="Fisher J.N.B."/>
            <person name="Gardner A.V."/>
            <person name="Bailey M.E."/>
            <person name="Deus L.M."/>
            <person name="Earl A.S."/>
            <person name="Gibby P.D."/>
            <person name="Hartmann K.A."/>
            <person name="Liu J.E."/>
            <person name="Manci A.M."/>
            <person name="Nielsen D.A."/>
            <person name="Solomon M.B."/>
            <person name="Breakwell D.P."/>
            <person name="Burnett S.H."/>
            <person name="Grose J.H."/>
        </authorList>
    </citation>
    <scope>NUCLEOTIDE SEQUENCE [LARGE SCALE GENOMIC DNA]</scope>
    <source>
        <strain evidence="6 7">2789STDY5608636</strain>
    </source>
</reference>
<evidence type="ECO:0000313" key="7">
    <source>
        <dbReference type="Proteomes" id="UP000053096"/>
    </source>
</evidence>
<keyword evidence="2" id="KW-0805">Transcription regulation</keyword>
<dbReference type="Gene3D" id="3.40.190.290">
    <property type="match status" value="1"/>
</dbReference>
<dbReference type="InterPro" id="IPR005119">
    <property type="entry name" value="LysR_subst-bd"/>
</dbReference>
<name>A0A0M7C2Y2_9BORD</name>
<dbReference type="EMBL" id="CYTV01000001">
    <property type="protein sequence ID" value="CUI32642.1"/>
    <property type="molecule type" value="Genomic_DNA"/>
</dbReference>
<organism evidence="6 7">
    <name type="scientific">Bordetella pseudohinzii</name>
    <dbReference type="NCBI Taxonomy" id="1331258"/>
    <lineage>
        <taxon>Bacteria</taxon>
        <taxon>Pseudomonadati</taxon>
        <taxon>Pseudomonadota</taxon>
        <taxon>Betaproteobacteria</taxon>
        <taxon>Burkholderiales</taxon>
        <taxon>Alcaligenaceae</taxon>
        <taxon>Bordetella</taxon>
    </lineage>
</organism>